<gene>
    <name evidence="3" type="primary">Acey_s0224.g2739</name>
    <name evidence="3" type="ORF">Y032_0224g2739</name>
</gene>
<proteinExistence type="predicted"/>
<keyword evidence="4" id="KW-1185">Reference proteome</keyword>
<accession>A0A016SID5</accession>
<keyword evidence="2" id="KW-1133">Transmembrane helix</keyword>
<protein>
    <submittedName>
        <fullName evidence="3">Uncharacterized protein</fullName>
    </submittedName>
</protein>
<evidence type="ECO:0000256" key="1">
    <source>
        <dbReference type="SAM" id="MobiDB-lite"/>
    </source>
</evidence>
<sequence length="194" mass="21382">MPSSLDVVRYVIGSTMYFVLLHVTMFSIASACNSKKRMNKSIFSKSRNKQAKRGPYNDRAKANKKKCPQKPKASSSQRKSDSPMALPTAKTQDSEKKLHDIPTSPADHKTPTVSKSRDSKLVVSDMNSLDLAGKKDFDDYLNALGEADGQGDAEEKGAIPAPIRTSLRPKKKEKAHSAFIRNTMENVPTISARN</sequence>
<evidence type="ECO:0000256" key="2">
    <source>
        <dbReference type="SAM" id="Phobius"/>
    </source>
</evidence>
<keyword evidence="2" id="KW-0472">Membrane</keyword>
<feature type="compositionally biased region" description="Polar residues" evidence="1">
    <location>
        <begin position="183"/>
        <end position="194"/>
    </location>
</feature>
<evidence type="ECO:0000313" key="4">
    <source>
        <dbReference type="Proteomes" id="UP000024635"/>
    </source>
</evidence>
<feature type="region of interest" description="Disordered" evidence="1">
    <location>
        <begin position="40"/>
        <end position="119"/>
    </location>
</feature>
<keyword evidence="2" id="KW-0812">Transmembrane</keyword>
<dbReference type="OrthoDB" id="10489718at2759"/>
<dbReference type="EMBL" id="JARK01001560">
    <property type="protein sequence ID" value="EYB90076.1"/>
    <property type="molecule type" value="Genomic_DNA"/>
</dbReference>
<reference evidence="4" key="1">
    <citation type="journal article" date="2015" name="Nat. Genet.">
        <title>The genome and transcriptome of the zoonotic hookworm Ancylostoma ceylanicum identify infection-specific gene families.</title>
        <authorList>
            <person name="Schwarz E.M."/>
            <person name="Hu Y."/>
            <person name="Antoshechkin I."/>
            <person name="Miller M.M."/>
            <person name="Sternberg P.W."/>
            <person name="Aroian R.V."/>
        </authorList>
    </citation>
    <scope>NUCLEOTIDE SEQUENCE</scope>
    <source>
        <strain evidence="4">HY135</strain>
    </source>
</reference>
<comment type="caution">
    <text evidence="3">The sequence shown here is derived from an EMBL/GenBank/DDBJ whole genome shotgun (WGS) entry which is preliminary data.</text>
</comment>
<dbReference type="AlphaFoldDB" id="A0A016SID5"/>
<evidence type="ECO:0000313" key="3">
    <source>
        <dbReference type="EMBL" id="EYB90076.1"/>
    </source>
</evidence>
<feature type="transmembrane region" description="Helical" evidence="2">
    <location>
        <begin position="12"/>
        <end position="32"/>
    </location>
</feature>
<feature type="region of interest" description="Disordered" evidence="1">
    <location>
        <begin position="146"/>
        <end position="194"/>
    </location>
</feature>
<organism evidence="3 4">
    <name type="scientific">Ancylostoma ceylanicum</name>
    <dbReference type="NCBI Taxonomy" id="53326"/>
    <lineage>
        <taxon>Eukaryota</taxon>
        <taxon>Metazoa</taxon>
        <taxon>Ecdysozoa</taxon>
        <taxon>Nematoda</taxon>
        <taxon>Chromadorea</taxon>
        <taxon>Rhabditida</taxon>
        <taxon>Rhabditina</taxon>
        <taxon>Rhabditomorpha</taxon>
        <taxon>Strongyloidea</taxon>
        <taxon>Ancylostomatidae</taxon>
        <taxon>Ancylostomatinae</taxon>
        <taxon>Ancylostoma</taxon>
    </lineage>
</organism>
<feature type="compositionally biased region" description="Basic and acidic residues" evidence="1">
    <location>
        <begin position="92"/>
        <end position="119"/>
    </location>
</feature>
<dbReference type="Proteomes" id="UP000024635">
    <property type="component" value="Unassembled WGS sequence"/>
</dbReference>
<name>A0A016SID5_9BILA</name>